<evidence type="ECO:0000313" key="2">
    <source>
        <dbReference type="EMBL" id="PNR35115.1"/>
    </source>
</evidence>
<dbReference type="Proteomes" id="UP000006727">
    <property type="component" value="Chromosome 18"/>
</dbReference>
<evidence type="ECO:0000313" key="4">
    <source>
        <dbReference type="Proteomes" id="UP000006727"/>
    </source>
</evidence>
<gene>
    <name evidence="2" type="ORF">PHYPA_023014</name>
</gene>
<dbReference type="Gramene" id="Pp3c18_11850V3.3">
    <property type="protein sequence ID" value="PAC:32980965.CDS.1"/>
    <property type="gene ID" value="Pp3c18_11850"/>
</dbReference>
<dbReference type="InterPro" id="IPR029058">
    <property type="entry name" value="AB_hydrolase_fold"/>
</dbReference>
<evidence type="ECO:0000256" key="1">
    <source>
        <dbReference type="SAM" id="Phobius"/>
    </source>
</evidence>
<evidence type="ECO:0000313" key="3">
    <source>
        <dbReference type="EnsemblPlants" id="PAC:32980963.CDS.1"/>
    </source>
</evidence>
<dbReference type="EnsemblPlants" id="Pp3c18_11850V3.1">
    <property type="protein sequence ID" value="PAC:32980963.CDS.1"/>
    <property type="gene ID" value="Pp3c18_11850"/>
</dbReference>
<name>A0A2K1J0Q8_PHYPA</name>
<reference evidence="2 4" key="2">
    <citation type="journal article" date="2018" name="Plant J.">
        <title>The Physcomitrella patens chromosome-scale assembly reveals moss genome structure and evolution.</title>
        <authorList>
            <person name="Lang D."/>
            <person name="Ullrich K.K."/>
            <person name="Murat F."/>
            <person name="Fuchs J."/>
            <person name="Jenkins J."/>
            <person name="Haas F.B."/>
            <person name="Piednoel M."/>
            <person name="Gundlach H."/>
            <person name="Van Bel M."/>
            <person name="Meyberg R."/>
            <person name="Vives C."/>
            <person name="Morata J."/>
            <person name="Symeonidi A."/>
            <person name="Hiss M."/>
            <person name="Muchero W."/>
            <person name="Kamisugi Y."/>
            <person name="Saleh O."/>
            <person name="Blanc G."/>
            <person name="Decker E.L."/>
            <person name="van Gessel N."/>
            <person name="Grimwood J."/>
            <person name="Hayes R.D."/>
            <person name="Graham S.W."/>
            <person name="Gunter L.E."/>
            <person name="McDaniel S.F."/>
            <person name="Hoernstein S.N.W."/>
            <person name="Larsson A."/>
            <person name="Li F.W."/>
            <person name="Perroud P.F."/>
            <person name="Phillips J."/>
            <person name="Ranjan P."/>
            <person name="Rokshar D.S."/>
            <person name="Rothfels C.J."/>
            <person name="Schneider L."/>
            <person name="Shu S."/>
            <person name="Stevenson D.W."/>
            <person name="Thummler F."/>
            <person name="Tillich M."/>
            <person name="Villarreal Aguilar J.C."/>
            <person name="Widiez T."/>
            <person name="Wong G.K."/>
            <person name="Wymore A."/>
            <person name="Zhang Y."/>
            <person name="Zimmer A.D."/>
            <person name="Quatrano R.S."/>
            <person name="Mayer K.F.X."/>
            <person name="Goodstein D."/>
            <person name="Casacuberta J.M."/>
            <person name="Vandepoele K."/>
            <person name="Reski R."/>
            <person name="Cuming A.C."/>
            <person name="Tuskan G.A."/>
            <person name="Maumus F."/>
            <person name="Salse J."/>
            <person name="Schmutz J."/>
            <person name="Rensing S.A."/>
        </authorList>
    </citation>
    <scope>NUCLEOTIDE SEQUENCE [LARGE SCALE GENOMIC DNA]</scope>
    <source>
        <strain evidence="3 4">cv. Gransden 2004</strain>
    </source>
</reference>
<proteinExistence type="predicted"/>
<dbReference type="PaxDb" id="3218-PP1S3_633V6.1"/>
<dbReference type="Gene3D" id="3.40.50.1820">
    <property type="entry name" value="alpha/beta hydrolase"/>
    <property type="match status" value="1"/>
</dbReference>
<organism evidence="2">
    <name type="scientific">Physcomitrium patens</name>
    <name type="common">Spreading-leaved earth moss</name>
    <name type="synonym">Physcomitrella patens</name>
    <dbReference type="NCBI Taxonomy" id="3218"/>
    <lineage>
        <taxon>Eukaryota</taxon>
        <taxon>Viridiplantae</taxon>
        <taxon>Streptophyta</taxon>
        <taxon>Embryophyta</taxon>
        <taxon>Bryophyta</taxon>
        <taxon>Bryophytina</taxon>
        <taxon>Bryopsida</taxon>
        <taxon>Funariidae</taxon>
        <taxon>Funariales</taxon>
        <taxon>Funariaceae</taxon>
        <taxon>Physcomitrium</taxon>
    </lineage>
</organism>
<accession>A0A2K1J0Q8</accession>
<protein>
    <submittedName>
        <fullName evidence="2 3">Uncharacterized protein</fullName>
    </submittedName>
</protein>
<keyword evidence="1" id="KW-0472">Membrane</keyword>
<dbReference type="InParanoid" id="A0A2K1J0Q8"/>
<keyword evidence="1" id="KW-1133">Transmembrane helix</keyword>
<reference evidence="3" key="3">
    <citation type="submission" date="2020-12" db="UniProtKB">
        <authorList>
            <consortium name="EnsemblPlants"/>
        </authorList>
    </citation>
    <scope>IDENTIFICATION</scope>
</reference>
<dbReference type="Gramene" id="Pp3c18_11850V3.2">
    <property type="protein sequence ID" value="PAC:32980964.CDS.1"/>
    <property type="gene ID" value="Pp3c18_11850"/>
</dbReference>
<dbReference type="Gramene" id="Pp3c18_11850V3.1">
    <property type="protein sequence ID" value="PAC:32980963.CDS.1"/>
    <property type="gene ID" value="Pp3c18_11850"/>
</dbReference>
<dbReference type="EnsemblPlants" id="Pp3c18_11850V3.3">
    <property type="protein sequence ID" value="PAC:32980965.CDS.1"/>
    <property type="gene ID" value="Pp3c18_11850"/>
</dbReference>
<dbReference type="AlphaFoldDB" id="A0A2K1J0Q8"/>
<sequence length="142" mass="16586">MEKSGWTGGLNYYRNLTKSHELKAPWTNARLKSDALYIVGDQDAVLQFPGMQRICGQAYEGVCAEFEGCRVREEGTFHSSGAALSRYRPPPRLLHRPLLFFPSFPMIMPHCMPRVYVSLRNYVYLYISVSIYYMYLYIYIYI</sequence>
<keyword evidence="1" id="KW-0812">Transmembrane</keyword>
<dbReference type="EMBL" id="ABEU02000018">
    <property type="protein sequence ID" value="PNR35115.1"/>
    <property type="molecule type" value="Genomic_DNA"/>
</dbReference>
<reference evidence="2 4" key="1">
    <citation type="journal article" date="2008" name="Science">
        <title>The Physcomitrella genome reveals evolutionary insights into the conquest of land by plants.</title>
        <authorList>
            <person name="Rensing S."/>
            <person name="Lang D."/>
            <person name="Zimmer A."/>
            <person name="Terry A."/>
            <person name="Salamov A."/>
            <person name="Shapiro H."/>
            <person name="Nishiyama T."/>
            <person name="Perroud P.-F."/>
            <person name="Lindquist E."/>
            <person name="Kamisugi Y."/>
            <person name="Tanahashi T."/>
            <person name="Sakakibara K."/>
            <person name="Fujita T."/>
            <person name="Oishi K."/>
            <person name="Shin-I T."/>
            <person name="Kuroki Y."/>
            <person name="Toyoda A."/>
            <person name="Suzuki Y."/>
            <person name="Hashimoto A."/>
            <person name="Yamaguchi K."/>
            <person name="Sugano A."/>
            <person name="Kohara Y."/>
            <person name="Fujiyama A."/>
            <person name="Anterola A."/>
            <person name="Aoki S."/>
            <person name="Ashton N."/>
            <person name="Barbazuk W.B."/>
            <person name="Barker E."/>
            <person name="Bennetzen J."/>
            <person name="Bezanilla M."/>
            <person name="Blankenship R."/>
            <person name="Cho S.H."/>
            <person name="Dutcher S."/>
            <person name="Estelle M."/>
            <person name="Fawcett J.A."/>
            <person name="Gundlach H."/>
            <person name="Hanada K."/>
            <person name="Heyl A."/>
            <person name="Hicks K.A."/>
            <person name="Hugh J."/>
            <person name="Lohr M."/>
            <person name="Mayer K."/>
            <person name="Melkozernov A."/>
            <person name="Murata T."/>
            <person name="Nelson D."/>
            <person name="Pils B."/>
            <person name="Prigge M."/>
            <person name="Reiss B."/>
            <person name="Renner T."/>
            <person name="Rombauts S."/>
            <person name="Rushton P."/>
            <person name="Sanderfoot A."/>
            <person name="Schween G."/>
            <person name="Shiu S.-H."/>
            <person name="Stueber K."/>
            <person name="Theodoulou F.L."/>
            <person name="Tu H."/>
            <person name="Van de Peer Y."/>
            <person name="Verrier P.J."/>
            <person name="Waters E."/>
            <person name="Wood A."/>
            <person name="Yang L."/>
            <person name="Cove D."/>
            <person name="Cuming A."/>
            <person name="Hasebe M."/>
            <person name="Lucas S."/>
            <person name="Mishler D.B."/>
            <person name="Reski R."/>
            <person name="Grigoriev I."/>
            <person name="Quatrano R.S."/>
            <person name="Boore J.L."/>
        </authorList>
    </citation>
    <scope>NUCLEOTIDE SEQUENCE [LARGE SCALE GENOMIC DNA]</scope>
    <source>
        <strain evidence="3 4">cv. Gransden 2004</strain>
    </source>
</reference>
<dbReference type="EnsemblPlants" id="Pp3c18_11850V3.2">
    <property type="protein sequence ID" value="PAC:32980964.CDS.1"/>
    <property type="gene ID" value="Pp3c18_11850"/>
</dbReference>
<keyword evidence="4" id="KW-1185">Reference proteome</keyword>
<feature type="transmembrane region" description="Helical" evidence="1">
    <location>
        <begin position="123"/>
        <end position="141"/>
    </location>
</feature>
<dbReference type="STRING" id="3218.A0A2K1J0Q8"/>